<comment type="caution">
    <text evidence="1">The sequence shown here is derived from an EMBL/GenBank/DDBJ whole genome shotgun (WGS) entry which is preliminary data.</text>
</comment>
<gene>
    <name evidence="1" type="ORF">BHAP_1057</name>
</gene>
<dbReference type="AlphaFoldDB" id="A0A261G033"/>
<dbReference type="PANTHER" id="PTHR43611:SF3">
    <property type="entry name" value="FLAVIN MONONUCLEOTIDE HYDROLASE 1, CHLOROPLATIC"/>
    <property type="match status" value="1"/>
</dbReference>
<dbReference type="Gene3D" id="3.40.50.1000">
    <property type="entry name" value="HAD superfamily/HAD-like"/>
    <property type="match status" value="1"/>
</dbReference>
<keyword evidence="2" id="KW-1185">Reference proteome</keyword>
<dbReference type="EMBL" id="MWWY01000021">
    <property type="protein sequence ID" value="OZG64595.1"/>
    <property type="molecule type" value="Genomic_DNA"/>
</dbReference>
<evidence type="ECO:0000313" key="1">
    <source>
        <dbReference type="EMBL" id="OZG64595.1"/>
    </source>
</evidence>
<dbReference type="OrthoDB" id="9797415at2"/>
<dbReference type="CDD" id="cd02603">
    <property type="entry name" value="HAD_sEH-N_like"/>
    <property type="match status" value="1"/>
</dbReference>
<dbReference type="InterPro" id="IPR006439">
    <property type="entry name" value="HAD-SF_hydro_IA"/>
</dbReference>
<dbReference type="SFLD" id="SFLDG01129">
    <property type="entry name" value="C1.5:_HAD__Beta-PGM__Phosphata"/>
    <property type="match status" value="1"/>
</dbReference>
<dbReference type="Pfam" id="PF00702">
    <property type="entry name" value="Hydrolase"/>
    <property type="match status" value="1"/>
</dbReference>
<dbReference type="PRINTS" id="PR00413">
    <property type="entry name" value="HADHALOGNASE"/>
</dbReference>
<dbReference type="RefSeq" id="WP_094729698.1">
    <property type="nucleotide sequence ID" value="NZ_MWWY01000021.1"/>
</dbReference>
<proteinExistence type="predicted"/>
<dbReference type="Proteomes" id="UP000216074">
    <property type="component" value="Unassembled WGS sequence"/>
</dbReference>
<organism evidence="1 2">
    <name type="scientific">Bifidobacterium hapali</name>
    <dbReference type="NCBI Taxonomy" id="1630172"/>
    <lineage>
        <taxon>Bacteria</taxon>
        <taxon>Bacillati</taxon>
        <taxon>Actinomycetota</taxon>
        <taxon>Actinomycetes</taxon>
        <taxon>Bifidobacteriales</taxon>
        <taxon>Bifidobacteriaceae</taxon>
        <taxon>Bifidobacterium</taxon>
    </lineage>
</organism>
<dbReference type="SUPFAM" id="SSF56784">
    <property type="entry name" value="HAD-like"/>
    <property type="match status" value="1"/>
</dbReference>
<dbReference type="NCBIfam" id="TIGR01509">
    <property type="entry name" value="HAD-SF-IA-v3"/>
    <property type="match status" value="1"/>
</dbReference>
<dbReference type="InterPro" id="IPR023198">
    <property type="entry name" value="PGP-like_dom2"/>
</dbReference>
<accession>A0A261G033</accession>
<protein>
    <submittedName>
        <fullName evidence="1">Haloacid dehalogenase</fullName>
    </submittedName>
</protein>
<sequence length="237" mass="26502">MKGWPGEPDMEHDVLMADGNAASAAGKPITDVIFDFGNVLIYWDPAAVLIPRYDQETIDRFLDNDISGFYDANDLMDGGETPDEAIAWMRETHGAQWADILRYYVDNFEDSLTGVVPGMRVLVDDLKAAGIGVWGLSNWEKELFHCAEENCKILQRLDGKLVSGFVKLRKPHREIYDAALERFGIKPETSVFIDDKAMNIVGANEAGIRGIRFSDSRKLRNILIAQGVNIPAVRDVR</sequence>
<dbReference type="Gene3D" id="1.10.150.240">
    <property type="entry name" value="Putative phosphatase, domain 2"/>
    <property type="match status" value="1"/>
</dbReference>
<reference evidence="1 2" key="1">
    <citation type="journal article" date="2017" name="BMC Genomics">
        <title>Comparative genomic and phylogenomic analyses of the Bifidobacteriaceae family.</title>
        <authorList>
            <person name="Lugli G.A."/>
            <person name="Milani C."/>
            <person name="Turroni F."/>
            <person name="Duranti S."/>
            <person name="Mancabelli L."/>
            <person name="Mangifesta M."/>
            <person name="Ferrario C."/>
            <person name="Modesto M."/>
            <person name="Mattarelli P."/>
            <person name="Jiri K."/>
            <person name="van Sinderen D."/>
            <person name="Ventura M."/>
        </authorList>
    </citation>
    <scope>NUCLEOTIDE SEQUENCE [LARGE SCALE GENOMIC DNA]</scope>
    <source>
        <strain evidence="1 2">DSM 100202</strain>
    </source>
</reference>
<dbReference type="SFLD" id="SFLDS00003">
    <property type="entry name" value="Haloacid_Dehalogenase"/>
    <property type="match status" value="1"/>
</dbReference>
<dbReference type="InterPro" id="IPR036412">
    <property type="entry name" value="HAD-like_sf"/>
</dbReference>
<evidence type="ECO:0000313" key="2">
    <source>
        <dbReference type="Proteomes" id="UP000216074"/>
    </source>
</evidence>
<dbReference type="PANTHER" id="PTHR43611">
    <property type="entry name" value="ALPHA-D-GLUCOSE 1-PHOSPHATE PHOSPHATASE"/>
    <property type="match status" value="1"/>
</dbReference>
<dbReference type="InterPro" id="IPR023214">
    <property type="entry name" value="HAD_sf"/>
</dbReference>
<name>A0A261G033_9BIFI</name>